<protein>
    <submittedName>
        <fullName evidence="1">Uncharacterized protein</fullName>
    </submittedName>
</protein>
<comment type="caution">
    <text evidence="1">The sequence shown here is derived from an EMBL/GenBank/DDBJ whole genome shotgun (WGS) entry which is preliminary data.</text>
</comment>
<accession>A0ABN8PY41</accession>
<dbReference type="EMBL" id="CALNXK010000096">
    <property type="protein sequence ID" value="CAH3153206.1"/>
    <property type="molecule type" value="Genomic_DNA"/>
</dbReference>
<organism evidence="1 2">
    <name type="scientific">Porites lobata</name>
    <dbReference type="NCBI Taxonomy" id="104759"/>
    <lineage>
        <taxon>Eukaryota</taxon>
        <taxon>Metazoa</taxon>
        <taxon>Cnidaria</taxon>
        <taxon>Anthozoa</taxon>
        <taxon>Hexacorallia</taxon>
        <taxon>Scleractinia</taxon>
        <taxon>Fungiina</taxon>
        <taxon>Poritidae</taxon>
        <taxon>Porites</taxon>
    </lineage>
</organism>
<evidence type="ECO:0000313" key="2">
    <source>
        <dbReference type="Proteomes" id="UP001159405"/>
    </source>
</evidence>
<dbReference type="Proteomes" id="UP001159405">
    <property type="component" value="Unassembled WGS sequence"/>
</dbReference>
<keyword evidence="2" id="KW-1185">Reference proteome</keyword>
<sequence length="110" mass="12427">MTYDPPTANERKTMALELAKPKAKEGPDDLEPVRPSHWAATAKLEISIGTSWESCIRVRRQGPSSGVQEHWMWYLYPGLGWWPVGGVERVASRCEVGSWQRACLRPVTPH</sequence>
<gene>
    <name evidence="1" type="ORF">PLOB_00049452</name>
</gene>
<name>A0ABN8PY41_9CNID</name>
<reference evidence="1 2" key="1">
    <citation type="submission" date="2022-05" db="EMBL/GenBank/DDBJ databases">
        <authorList>
            <consortium name="Genoscope - CEA"/>
            <person name="William W."/>
        </authorList>
    </citation>
    <scope>NUCLEOTIDE SEQUENCE [LARGE SCALE GENOMIC DNA]</scope>
</reference>
<evidence type="ECO:0000313" key="1">
    <source>
        <dbReference type="EMBL" id="CAH3153206.1"/>
    </source>
</evidence>
<proteinExistence type="predicted"/>